<evidence type="ECO:0000313" key="6">
    <source>
        <dbReference type="Proteomes" id="UP000241890"/>
    </source>
</evidence>
<evidence type="ECO:0000256" key="3">
    <source>
        <dbReference type="ARBA" id="ARBA00023274"/>
    </source>
</evidence>
<keyword evidence="6" id="KW-1185">Reference proteome</keyword>
<proteinExistence type="inferred from homology"/>
<keyword evidence="4" id="KW-0175">Coiled coil</keyword>
<evidence type="ECO:0000313" key="5">
    <source>
        <dbReference type="EMBL" id="GBG34856.1"/>
    </source>
</evidence>
<reference evidence="5 6" key="1">
    <citation type="submission" date="2017-12" db="EMBL/GenBank/DDBJ databases">
        <title>Sequencing, de novo assembly and annotation of complete genome of a new Thraustochytrid species, strain FCC1311.</title>
        <authorList>
            <person name="Sedici K."/>
            <person name="Godart F."/>
            <person name="Aiese Cigliano R."/>
            <person name="Sanseverino W."/>
            <person name="Barakat M."/>
            <person name="Ortet P."/>
            <person name="Marechal E."/>
            <person name="Cagnac O."/>
            <person name="Amato A."/>
        </authorList>
    </citation>
    <scope>NUCLEOTIDE SEQUENCE [LARGE SCALE GENOMIC DNA]</scope>
</reference>
<dbReference type="InParanoid" id="A0A2R5GVI6"/>
<keyword evidence="3" id="KW-0687">Ribonucleoprotein</keyword>
<evidence type="ECO:0000256" key="1">
    <source>
        <dbReference type="ARBA" id="ARBA00006640"/>
    </source>
</evidence>
<evidence type="ECO:0000256" key="2">
    <source>
        <dbReference type="ARBA" id="ARBA00022980"/>
    </source>
</evidence>
<comment type="similarity">
    <text evidence="1">Belongs to the bacterial ribosomal protein bS21 family.</text>
</comment>
<comment type="caution">
    <text evidence="5">The sequence shown here is derived from an EMBL/GenBank/DDBJ whole genome shotgun (WGS) entry which is preliminary data.</text>
</comment>
<dbReference type="Pfam" id="PF01165">
    <property type="entry name" value="Ribosomal_S21"/>
    <property type="match status" value="1"/>
</dbReference>
<dbReference type="GO" id="GO:1990904">
    <property type="term" value="C:ribonucleoprotein complex"/>
    <property type="evidence" value="ECO:0007669"/>
    <property type="project" value="UniProtKB-KW"/>
</dbReference>
<name>A0A2R5GVI6_9STRA</name>
<keyword evidence="2" id="KW-0689">Ribosomal protein</keyword>
<accession>A0A2R5GVI6</accession>
<gene>
    <name evidence="5" type="ORF">FCC1311_110792</name>
</gene>
<dbReference type="AlphaFoldDB" id="A0A2R5GVI6"/>
<feature type="coiled-coil region" evidence="4">
    <location>
        <begin position="62"/>
        <end position="89"/>
    </location>
</feature>
<evidence type="ECO:0008006" key="7">
    <source>
        <dbReference type="Google" id="ProtNLM"/>
    </source>
</evidence>
<dbReference type="InterPro" id="IPR001911">
    <property type="entry name" value="Ribosomal_bS21"/>
</dbReference>
<protein>
    <recommendedName>
        <fullName evidence="7">30S ribosomal protein S21</fullName>
    </recommendedName>
</protein>
<dbReference type="GO" id="GO:0003735">
    <property type="term" value="F:structural constituent of ribosome"/>
    <property type="evidence" value="ECO:0007669"/>
    <property type="project" value="InterPro"/>
</dbReference>
<dbReference type="EMBL" id="BEYU01000223">
    <property type="protein sequence ID" value="GBG34856.1"/>
    <property type="molecule type" value="Genomic_DNA"/>
</dbReference>
<dbReference type="GO" id="GO:0005840">
    <property type="term" value="C:ribosome"/>
    <property type="evidence" value="ECO:0007669"/>
    <property type="project" value="UniProtKB-KW"/>
</dbReference>
<sequence>MWQQQQRFMSRNIEDTVATGVRVRGSVDQAIGRLTRMLRNENMLMAHKSQFRHEKPAVRRFREKKEAKRRAEKQEIKRLVREALKMKELGY</sequence>
<dbReference type="Proteomes" id="UP000241890">
    <property type="component" value="Unassembled WGS sequence"/>
</dbReference>
<evidence type="ECO:0000256" key="4">
    <source>
        <dbReference type="SAM" id="Coils"/>
    </source>
</evidence>
<dbReference type="GO" id="GO:0006412">
    <property type="term" value="P:translation"/>
    <property type="evidence" value="ECO:0007669"/>
    <property type="project" value="InterPro"/>
</dbReference>
<organism evidence="5 6">
    <name type="scientific">Hondaea fermentalgiana</name>
    <dbReference type="NCBI Taxonomy" id="2315210"/>
    <lineage>
        <taxon>Eukaryota</taxon>
        <taxon>Sar</taxon>
        <taxon>Stramenopiles</taxon>
        <taxon>Bigyra</taxon>
        <taxon>Labyrinthulomycetes</taxon>
        <taxon>Thraustochytrida</taxon>
        <taxon>Thraustochytriidae</taxon>
        <taxon>Hondaea</taxon>
    </lineage>
</organism>